<evidence type="ECO:0000313" key="2">
    <source>
        <dbReference type="EMBL" id="SIS50318.1"/>
    </source>
</evidence>
<name>A0A1N7JLW4_9BACL</name>
<feature type="transmembrane region" description="Helical" evidence="1">
    <location>
        <begin position="187"/>
        <end position="208"/>
    </location>
</feature>
<evidence type="ECO:0000313" key="3">
    <source>
        <dbReference type="Proteomes" id="UP000186156"/>
    </source>
</evidence>
<dbReference type="RefSeq" id="WP_076343953.1">
    <property type="nucleotide sequence ID" value="NZ_FTOO01000001.1"/>
</dbReference>
<dbReference type="OrthoDB" id="6656329at2"/>
<sequence>MQLMAKPQRWPFVYTWIVILGIILASYGITVWTNPAPASANLTHWYMARSAGMTAYLLLWLTAFLGVTTTSGAWDKLKLRKLVTQLHQFSAMLVLPFVFFHLWGLYEDKTVPFTIPALLVPFADRYRPAAVALGVLSLYAWVLLVVTSYFRERLSAVAWRRIHMLAFPMFAAVTLHGLLAGSDSHTAWARLVYAVATCVLLAASVARWRKARQKAARPSRAA</sequence>
<proteinExistence type="predicted"/>
<keyword evidence="1" id="KW-0472">Membrane</keyword>
<keyword evidence="1 2" id="KW-0812">Transmembrane</keyword>
<organism evidence="2 3">
    <name type="scientific">Alicyclobacillus vulcanalis</name>
    <dbReference type="NCBI Taxonomy" id="252246"/>
    <lineage>
        <taxon>Bacteria</taxon>
        <taxon>Bacillati</taxon>
        <taxon>Bacillota</taxon>
        <taxon>Bacilli</taxon>
        <taxon>Bacillales</taxon>
        <taxon>Alicyclobacillaceae</taxon>
        <taxon>Alicyclobacillus</taxon>
    </lineage>
</organism>
<evidence type="ECO:0000256" key="1">
    <source>
        <dbReference type="SAM" id="Phobius"/>
    </source>
</evidence>
<feature type="transmembrane region" description="Helical" evidence="1">
    <location>
        <begin position="53"/>
        <end position="74"/>
    </location>
</feature>
<dbReference type="EMBL" id="FTOO01000001">
    <property type="protein sequence ID" value="SIS50318.1"/>
    <property type="molecule type" value="Genomic_DNA"/>
</dbReference>
<reference evidence="3" key="1">
    <citation type="submission" date="2017-01" db="EMBL/GenBank/DDBJ databases">
        <authorList>
            <person name="Varghese N."/>
            <person name="Submissions S."/>
        </authorList>
    </citation>
    <scope>NUCLEOTIDE SEQUENCE [LARGE SCALE GENOMIC DNA]</scope>
    <source>
        <strain evidence="3">DSM 16176</strain>
    </source>
</reference>
<keyword evidence="1" id="KW-1133">Transmembrane helix</keyword>
<accession>A0A1N7JLW4</accession>
<feature type="transmembrane region" description="Helical" evidence="1">
    <location>
        <begin position="12"/>
        <end position="33"/>
    </location>
</feature>
<keyword evidence="3" id="KW-1185">Reference proteome</keyword>
<protein>
    <submittedName>
        <fullName evidence="2">Ferric reductase like transmembrane component</fullName>
    </submittedName>
</protein>
<feature type="transmembrane region" description="Helical" evidence="1">
    <location>
        <begin position="126"/>
        <end position="150"/>
    </location>
</feature>
<gene>
    <name evidence="2" type="ORF">SAMN05421799_10162</name>
</gene>
<dbReference type="Proteomes" id="UP000186156">
    <property type="component" value="Unassembled WGS sequence"/>
</dbReference>
<dbReference type="STRING" id="252246.SAMN05421799_10162"/>
<feature type="transmembrane region" description="Helical" evidence="1">
    <location>
        <begin position="86"/>
        <end position="106"/>
    </location>
</feature>
<dbReference type="AlphaFoldDB" id="A0A1N7JLW4"/>
<feature type="transmembrane region" description="Helical" evidence="1">
    <location>
        <begin position="162"/>
        <end position="181"/>
    </location>
</feature>